<dbReference type="Pfam" id="PF07681">
    <property type="entry name" value="DoxX"/>
    <property type="match status" value="1"/>
</dbReference>
<feature type="region of interest" description="Disordered" evidence="5">
    <location>
        <begin position="245"/>
        <end position="299"/>
    </location>
</feature>
<organism evidence="7 8">
    <name type="scientific">Tessaracoccus antarcticus</name>
    <dbReference type="NCBI Taxonomy" id="2479848"/>
    <lineage>
        <taxon>Bacteria</taxon>
        <taxon>Bacillati</taxon>
        <taxon>Actinomycetota</taxon>
        <taxon>Actinomycetes</taxon>
        <taxon>Propionibacteriales</taxon>
        <taxon>Propionibacteriaceae</taxon>
        <taxon>Tessaracoccus</taxon>
    </lineage>
</organism>
<evidence type="ECO:0000256" key="3">
    <source>
        <dbReference type="ARBA" id="ARBA00022989"/>
    </source>
</evidence>
<evidence type="ECO:0000313" key="8">
    <source>
        <dbReference type="Proteomes" id="UP000275256"/>
    </source>
</evidence>
<dbReference type="InterPro" id="IPR032808">
    <property type="entry name" value="DoxX"/>
</dbReference>
<protein>
    <recommendedName>
        <fullName evidence="9">DoxX family membrane protein</fullName>
    </recommendedName>
</protein>
<evidence type="ECO:0000256" key="4">
    <source>
        <dbReference type="ARBA" id="ARBA00023136"/>
    </source>
</evidence>
<dbReference type="OrthoDB" id="3731535at2"/>
<evidence type="ECO:0000313" key="7">
    <source>
        <dbReference type="EMBL" id="RMB61195.1"/>
    </source>
</evidence>
<gene>
    <name evidence="7" type="ORF">EAX62_00500</name>
</gene>
<feature type="transmembrane region" description="Helical" evidence="6">
    <location>
        <begin position="489"/>
        <end position="508"/>
    </location>
</feature>
<dbReference type="AlphaFoldDB" id="A0A3M0G8A1"/>
<feature type="region of interest" description="Disordered" evidence="5">
    <location>
        <begin position="129"/>
        <end position="150"/>
    </location>
</feature>
<feature type="region of interest" description="Disordered" evidence="5">
    <location>
        <begin position="369"/>
        <end position="407"/>
    </location>
</feature>
<feature type="compositionally biased region" description="Polar residues" evidence="5">
    <location>
        <begin position="261"/>
        <end position="271"/>
    </location>
</feature>
<feature type="region of interest" description="Disordered" evidence="5">
    <location>
        <begin position="1"/>
        <end position="117"/>
    </location>
</feature>
<proteinExistence type="predicted"/>
<evidence type="ECO:0008006" key="9">
    <source>
        <dbReference type="Google" id="ProtNLM"/>
    </source>
</evidence>
<comment type="caution">
    <text evidence="7">The sequence shown here is derived from an EMBL/GenBank/DDBJ whole genome shotgun (WGS) entry which is preliminary data.</text>
</comment>
<dbReference type="GO" id="GO:0016020">
    <property type="term" value="C:membrane"/>
    <property type="evidence" value="ECO:0007669"/>
    <property type="project" value="UniProtKB-SubCell"/>
</dbReference>
<dbReference type="EMBL" id="REFW01000001">
    <property type="protein sequence ID" value="RMB61195.1"/>
    <property type="molecule type" value="Genomic_DNA"/>
</dbReference>
<keyword evidence="8" id="KW-1185">Reference proteome</keyword>
<evidence type="ECO:0000256" key="2">
    <source>
        <dbReference type="ARBA" id="ARBA00022692"/>
    </source>
</evidence>
<feature type="transmembrane region" description="Helical" evidence="6">
    <location>
        <begin position="464"/>
        <end position="482"/>
    </location>
</feature>
<feature type="compositionally biased region" description="Basic and acidic residues" evidence="5">
    <location>
        <begin position="104"/>
        <end position="116"/>
    </location>
</feature>
<dbReference type="RefSeq" id="WP_121899741.1">
    <property type="nucleotide sequence ID" value="NZ_REFW01000001.1"/>
</dbReference>
<evidence type="ECO:0000256" key="1">
    <source>
        <dbReference type="ARBA" id="ARBA00004141"/>
    </source>
</evidence>
<keyword evidence="3 6" id="KW-1133">Transmembrane helix</keyword>
<keyword evidence="4 6" id="KW-0472">Membrane</keyword>
<name>A0A3M0G8A1_9ACTN</name>
<comment type="subcellular location">
    <subcellularLocation>
        <location evidence="1">Membrane</location>
        <topology evidence="1">Multi-pass membrane protein</topology>
    </subcellularLocation>
</comment>
<dbReference type="Proteomes" id="UP000275256">
    <property type="component" value="Unassembled WGS sequence"/>
</dbReference>
<evidence type="ECO:0000256" key="5">
    <source>
        <dbReference type="SAM" id="MobiDB-lite"/>
    </source>
</evidence>
<feature type="compositionally biased region" description="Basic and acidic residues" evidence="5">
    <location>
        <begin position="374"/>
        <end position="391"/>
    </location>
</feature>
<feature type="transmembrane region" description="Helical" evidence="6">
    <location>
        <begin position="528"/>
        <end position="547"/>
    </location>
</feature>
<feature type="transmembrane region" description="Helical" evidence="6">
    <location>
        <begin position="421"/>
        <end position="444"/>
    </location>
</feature>
<reference evidence="7 8" key="1">
    <citation type="submission" date="2018-10" db="EMBL/GenBank/DDBJ databases">
        <title>Tessaracoccus antarcticuss sp. nov., isolated from sediment.</title>
        <authorList>
            <person name="Zhou L.Y."/>
            <person name="Du Z.J."/>
        </authorList>
    </citation>
    <scope>NUCLEOTIDE SEQUENCE [LARGE SCALE GENOMIC DNA]</scope>
    <source>
        <strain evidence="7 8">JDX10</strain>
    </source>
</reference>
<evidence type="ECO:0000256" key="6">
    <source>
        <dbReference type="SAM" id="Phobius"/>
    </source>
</evidence>
<keyword evidence="2 6" id="KW-0812">Transmembrane</keyword>
<sequence length="564" mass="59648">MTSGANGEWVRQGTPHDDNADWNEEQSEYGTAISPTEWDDYSSEQSVPVTPRAHADGDVSTDGSPASPAVEEHSPVPGQEPDAGDEYRSGDVDPTSGSAPQGDADEHGMQPARVDEPADALGVDEATFAGADEFSDVPDDEITRPRPIVPDASMTAMGATAVASPAMVQATDGGVGHAETADLVEDPAEDSALDREFDEPADNDAQESVAMDERHVDAADYLAVDPVPLEEADTQAVAHDVADEPVSQDMDQEMSERVDTNSDAEPTQYVETDSDAEPTQYVETDSDAEPTQYVETDSDAEPTQYVDTDDMEHTQAVPVIAPVASGGTAATPGHAGTVPDGLYRAGGAEETAGMEETAVIAQGEYPDTDADVEEERRQASLDAERQAREQRLGAVPTSPDNAMREDFGPPRVTTDRFLPSFGLFVMRIVLAGVLGLASFQILGSGVDATANFLAGYPLIPEPRLVAWILGFTLGAMALLLVIGLLQRVVGFLLLVISVAALVFIRWGNFQIFTSGGLWVDGFIGDKDLLLAAIGLVLLTIGGGAWGIDGAFRRARAESKAEKQG</sequence>
<accession>A0A3M0G8A1</accession>